<dbReference type="Proteomes" id="UP000693892">
    <property type="component" value="Unassembled WGS sequence"/>
</dbReference>
<dbReference type="PANTHER" id="PTHR40697:SF2">
    <property type="entry name" value="ATP-NAD KINASE-RELATED"/>
    <property type="match status" value="1"/>
</dbReference>
<dbReference type="Pfam" id="PF01513">
    <property type="entry name" value="NAD_kinase"/>
    <property type="match status" value="1"/>
</dbReference>
<evidence type="ECO:0000313" key="2">
    <source>
        <dbReference type="Proteomes" id="UP000693892"/>
    </source>
</evidence>
<gene>
    <name evidence="1" type="ORF">LEUCIP111803_00891</name>
</gene>
<dbReference type="InterPro" id="IPR002504">
    <property type="entry name" value="NADK"/>
</dbReference>
<dbReference type="InterPro" id="IPR039065">
    <property type="entry name" value="AcoX-like"/>
</dbReference>
<accession>A0A916NGB7</accession>
<dbReference type="PANTHER" id="PTHR40697">
    <property type="entry name" value="ACETOIN CATABOLISM PROTEIN X"/>
    <property type="match status" value="1"/>
</dbReference>
<dbReference type="EMBL" id="CAJVAP010000008">
    <property type="protein sequence ID" value="CAG7606127.1"/>
    <property type="molecule type" value="Genomic_DNA"/>
</dbReference>
<protein>
    <submittedName>
        <fullName evidence="1">Uncharacterized protein</fullName>
    </submittedName>
</protein>
<proteinExistence type="predicted"/>
<dbReference type="RefSeq" id="WP_218114517.1">
    <property type="nucleotide sequence ID" value="NZ_CAJVAP010000008.1"/>
</dbReference>
<comment type="caution">
    <text evidence="1">The sequence shown here is derived from an EMBL/GenBank/DDBJ whole genome shotgun (WGS) entry which is preliminary data.</text>
</comment>
<name>A0A916NGB7_9MICO</name>
<evidence type="ECO:0000313" key="1">
    <source>
        <dbReference type="EMBL" id="CAG7606127.1"/>
    </source>
</evidence>
<dbReference type="AlphaFoldDB" id="A0A916NGB7"/>
<reference evidence="1" key="1">
    <citation type="submission" date="2021-06" db="EMBL/GenBank/DDBJ databases">
        <authorList>
            <person name="Criscuolo A."/>
        </authorList>
    </citation>
    <scope>NUCLEOTIDE SEQUENCE</scope>
    <source>
        <strain evidence="1">CIP111803</strain>
    </source>
</reference>
<keyword evidence="2" id="KW-1185">Reference proteome</keyword>
<sequence>MAPLGVGVLLNPIAGFGGTLALHGTDRLPEGRFDEAVAAGRAERRLIRAVEGLGRPDAAAELLAPPGLLGGRALSTAGIAHRVLDAPVPSPRERTRRTDTIAAARALRDAGVCCIVFAGGDGTATDIAEAIGTDVPVIGVPSGVKMHSEVFARSPEAAGRLLSQFLHGSRESAIVEVLDVGPDDRTGVVAELRAPRAREPLQGAKSSARPQDGAAARRTIARELIAASGDATTWVLGPGTTTGALAAELGFAATLRGVDVRHPSGDIELDVDEARLYEIARDAAEPHLVLGVVGGQGFLLGRGNQEISTRVIGRIGADRVSIVAAEEKIGGLFPPVLLIDVDDDRRATGDGDRRPHPLEGYRRVCTGARQSSVMRVIDAAA</sequence>
<organism evidence="1 2">
    <name type="scientific">Leucobacter soli</name>
    <dbReference type="NCBI Taxonomy" id="2812850"/>
    <lineage>
        <taxon>Bacteria</taxon>
        <taxon>Bacillati</taxon>
        <taxon>Actinomycetota</taxon>
        <taxon>Actinomycetes</taxon>
        <taxon>Micrococcales</taxon>
        <taxon>Microbacteriaceae</taxon>
        <taxon>Leucobacter</taxon>
    </lineage>
</organism>
<dbReference type="GO" id="GO:0006741">
    <property type="term" value="P:NADP+ biosynthetic process"/>
    <property type="evidence" value="ECO:0007669"/>
    <property type="project" value="InterPro"/>
</dbReference>
<dbReference type="GO" id="GO:0003951">
    <property type="term" value="F:NAD+ kinase activity"/>
    <property type="evidence" value="ECO:0007669"/>
    <property type="project" value="InterPro"/>
</dbReference>